<dbReference type="GO" id="GO:0005524">
    <property type="term" value="F:ATP binding"/>
    <property type="evidence" value="ECO:0007669"/>
    <property type="project" value="UniProtKB-KW"/>
</dbReference>
<dbReference type="InterPro" id="IPR056546">
    <property type="entry name" value="MreB_MamK-like"/>
</dbReference>
<dbReference type="PANTHER" id="PTHR42749:SF1">
    <property type="entry name" value="CELL SHAPE-DETERMINING PROTEIN MREB"/>
    <property type="match status" value="1"/>
</dbReference>
<protein>
    <recommendedName>
        <fullName evidence="6">Cell shape-determining protein MreB</fullName>
    </recommendedName>
</protein>
<accession>A0A510JCN0</accession>
<dbReference type="KEGG" id="lgo:JCM16774_1920"/>
<name>A0A510JCN0_9FUSO</name>
<sequence length="343" mass="37547">MAIFDFFKIFRVNKSISIDLGTANMLIYDKQKKKIVLNEPSVVARDRKTGKIIAVGKEAREMLGKTPASIEAIKPLQDGVIADIDSTKEMISYFLHKIYGNSLFKPEVMICVPIEVTSVERKALFDSVNGAKKIYIIEEGRAAIIGSGIDISQPEGNMVVDIGGGSTDIAILSLDEVISSKSIKTAGNKFDEDIVKYIKKKYNLLVGDRTAEKIKKELGTALKVADPEVMTIKGRDLAVGIPNTIELNANEVYEAIEDSLYQIVNSSKEVLEKCPPELAADILDNGIVMTGGGSLIRNFVELMENEIGIKVYLAENPLDSVVIGGGKAFDNKKLLKTLQMRES</sequence>
<evidence type="ECO:0000256" key="3">
    <source>
        <dbReference type="ARBA" id="ARBA00022840"/>
    </source>
</evidence>
<proteinExistence type="inferred from homology"/>
<dbReference type="SUPFAM" id="SSF53067">
    <property type="entry name" value="Actin-like ATPase domain"/>
    <property type="match status" value="2"/>
</dbReference>
<dbReference type="RefSeq" id="WP_006808470.1">
    <property type="nucleotide sequence ID" value="NZ_AP019822.1"/>
</dbReference>
<dbReference type="OrthoDB" id="9768127at2"/>
<dbReference type="Gene3D" id="3.30.420.40">
    <property type="match status" value="3"/>
</dbReference>
<dbReference type="PANTHER" id="PTHR42749">
    <property type="entry name" value="CELL SHAPE-DETERMINING PROTEIN MREB"/>
    <property type="match status" value="1"/>
</dbReference>
<dbReference type="CDD" id="cd10225">
    <property type="entry name" value="ASKHA_NBD_MreB-like"/>
    <property type="match status" value="1"/>
</dbReference>
<dbReference type="GO" id="GO:0005737">
    <property type="term" value="C:cytoplasm"/>
    <property type="evidence" value="ECO:0007669"/>
    <property type="project" value="UniProtKB-SubCell"/>
</dbReference>
<evidence type="ECO:0000256" key="2">
    <source>
        <dbReference type="ARBA" id="ARBA00022741"/>
    </source>
</evidence>
<dbReference type="InterPro" id="IPR043129">
    <property type="entry name" value="ATPase_NBD"/>
</dbReference>
<feature type="binding site" evidence="6">
    <location>
        <begin position="164"/>
        <end position="166"/>
    </location>
    <ligand>
        <name>ATP</name>
        <dbReference type="ChEBI" id="CHEBI:30616"/>
    </ligand>
</feature>
<dbReference type="Proteomes" id="UP000321606">
    <property type="component" value="Chromosome"/>
</dbReference>
<evidence type="ECO:0000256" key="5">
    <source>
        <dbReference type="ARBA" id="ARBA00023458"/>
    </source>
</evidence>
<gene>
    <name evidence="6" type="primary">mreB</name>
    <name evidence="7" type="ORF">JCM16774_1920</name>
</gene>
<dbReference type="HAMAP" id="MF_02207">
    <property type="entry name" value="MreB"/>
    <property type="match status" value="1"/>
</dbReference>
<reference evidence="7 8" key="1">
    <citation type="submission" date="2019-07" db="EMBL/GenBank/DDBJ databases">
        <title>Complete Genome Sequence of Leptotrichia goodfellowii Strain JCM 16774.</title>
        <authorList>
            <person name="Watanabe S."/>
            <person name="Cui L."/>
        </authorList>
    </citation>
    <scope>NUCLEOTIDE SEQUENCE [LARGE SCALE GENOMIC DNA]</scope>
    <source>
        <strain evidence="7 8">JCM16774</strain>
    </source>
</reference>
<dbReference type="PRINTS" id="PR01652">
    <property type="entry name" value="SHAPEPROTEIN"/>
</dbReference>
<dbReference type="GO" id="GO:0000902">
    <property type="term" value="P:cell morphogenesis"/>
    <property type="evidence" value="ECO:0007669"/>
    <property type="project" value="InterPro"/>
</dbReference>
<evidence type="ECO:0000256" key="4">
    <source>
        <dbReference type="ARBA" id="ARBA00022960"/>
    </source>
</evidence>
<organism evidence="7 8">
    <name type="scientific">Pseudoleptotrichia goodfellowii</name>
    <dbReference type="NCBI Taxonomy" id="157692"/>
    <lineage>
        <taxon>Bacteria</taxon>
        <taxon>Fusobacteriati</taxon>
        <taxon>Fusobacteriota</taxon>
        <taxon>Fusobacteriia</taxon>
        <taxon>Fusobacteriales</taxon>
        <taxon>Leptotrichiaceae</taxon>
        <taxon>Pseudoleptotrichia</taxon>
    </lineage>
</organism>
<evidence type="ECO:0000256" key="1">
    <source>
        <dbReference type="ARBA" id="ARBA00022490"/>
    </source>
</evidence>
<keyword evidence="4 6" id="KW-0133">Cell shape</keyword>
<feature type="binding site" evidence="6">
    <location>
        <begin position="292"/>
        <end position="295"/>
    </location>
    <ligand>
        <name>ATP</name>
        <dbReference type="ChEBI" id="CHEBI:30616"/>
    </ligand>
</feature>
<keyword evidence="2 6" id="KW-0547">Nucleotide-binding</keyword>
<comment type="function">
    <text evidence="6">Forms membrane-associated dynamic filaments that are essential for cell shape determination. Acts by regulating cell wall synthesis and cell elongation, and thus cell shape. A feedback loop between cell geometry and MreB localization may maintain elongated cell shape by targeting cell wall growth to regions of negative cell wall curvature.</text>
</comment>
<evidence type="ECO:0000313" key="8">
    <source>
        <dbReference type="Proteomes" id="UP000321606"/>
    </source>
</evidence>
<dbReference type="GO" id="GO:0008360">
    <property type="term" value="P:regulation of cell shape"/>
    <property type="evidence" value="ECO:0007669"/>
    <property type="project" value="UniProtKB-UniRule"/>
</dbReference>
<dbReference type="NCBIfam" id="NF010539">
    <property type="entry name" value="PRK13927.1"/>
    <property type="match status" value="1"/>
</dbReference>
<dbReference type="AlphaFoldDB" id="A0A510JCN0"/>
<comment type="subcellular location">
    <subcellularLocation>
        <location evidence="6">Cytoplasm</location>
    </subcellularLocation>
    <text evidence="6">Membrane-associated.</text>
</comment>
<dbReference type="Pfam" id="PF06723">
    <property type="entry name" value="MreB_Mbl"/>
    <property type="match status" value="1"/>
</dbReference>
<comment type="similarity">
    <text evidence="5 6">Belongs to the FtsA/MreB family.</text>
</comment>
<dbReference type="NCBIfam" id="TIGR00904">
    <property type="entry name" value="mreB"/>
    <property type="match status" value="1"/>
</dbReference>
<keyword evidence="3 6" id="KW-0067">ATP-binding</keyword>
<dbReference type="EMBL" id="AP019822">
    <property type="protein sequence ID" value="BBM36974.1"/>
    <property type="molecule type" value="Genomic_DNA"/>
</dbReference>
<dbReference type="InterPro" id="IPR004753">
    <property type="entry name" value="MreB"/>
</dbReference>
<feature type="binding site" evidence="6">
    <location>
        <begin position="212"/>
        <end position="215"/>
    </location>
    <ligand>
        <name>ATP</name>
        <dbReference type="ChEBI" id="CHEBI:30616"/>
    </ligand>
</feature>
<evidence type="ECO:0000313" key="7">
    <source>
        <dbReference type="EMBL" id="BBM36974.1"/>
    </source>
</evidence>
<comment type="subunit">
    <text evidence="6">Forms polymers.</text>
</comment>
<feature type="binding site" evidence="6">
    <location>
        <begin position="22"/>
        <end position="24"/>
    </location>
    <ligand>
        <name>ATP</name>
        <dbReference type="ChEBI" id="CHEBI:30616"/>
    </ligand>
</feature>
<keyword evidence="1 6" id="KW-0963">Cytoplasm</keyword>
<dbReference type="STRING" id="714315.GCA_000516535_01925"/>
<evidence type="ECO:0000256" key="6">
    <source>
        <dbReference type="HAMAP-Rule" id="MF_02207"/>
    </source>
</evidence>